<dbReference type="PANTHER" id="PTHR34235:SF3">
    <property type="entry name" value="SLR1203 PROTEIN"/>
    <property type="match status" value="1"/>
</dbReference>
<evidence type="ECO:0000313" key="1">
    <source>
        <dbReference type="EMBL" id="GBF79091.1"/>
    </source>
</evidence>
<dbReference type="PANTHER" id="PTHR34235">
    <property type="entry name" value="SLR1203 PROTEIN-RELATED"/>
    <property type="match status" value="1"/>
</dbReference>
<dbReference type="AlphaFoldDB" id="A0A401ICX3"/>
<gene>
    <name evidence="1" type="ORF">AsFPU1_0483</name>
</gene>
<dbReference type="Pfam" id="PF01724">
    <property type="entry name" value="DUF29"/>
    <property type="match status" value="1"/>
</dbReference>
<sequence length="154" mass="18478">MSVITNLKTLYEIDDSQWLEETIELLKNRQFENLDLENLIEELEDLGSEKRNGVESLLEQVIRHLLLLEYWTTERERNLYHWEAEITGFRTQLRRRLTKTLRNHLAQELQSIYQDALSYVKRKTCLKVNFPEDCPYSLEQLLDIDYGLTTKNLE</sequence>
<proteinExistence type="predicted"/>
<accession>A0A401ICX3</accession>
<dbReference type="EMBL" id="BDQK01000001">
    <property type="protein sequence ID" value="GBF79091.1"/>
    <property type="molecule type" value="Genomic_DNA"/>
</dbReference>
<protein>
    <recommendedName>
        <fullName evidence="3">DUF29 domain-containing protein</fullName>
    </recommendedName>
</protein>
<organism evidence="1 2">
    <name type="scientific">Aphanothece sacrum FPU1</name>
    <dbReference type="NCBI Taxonomy" id="1920663"/>
    <lineage>
        <taxon>Bacteria</taxon>
        <taxon>Bacillati</taxon>
        <taxon>Cyanobacteriota</taxon>
        <taxon>Cyanophyceae</taxon>
        <taxon>Oscillatoriophycideae</taxon>
        <taxon>Chroococcales</taxon>
        <taxon>Aphanothecaceae</taxon>
        <taxon>Aphanothece</taxon>
    </lineage>
</organism>
<dbReference type="Gene3D" id="1.20.1220.20">
    <property type="entry name" value="Uncharcterised protein PF01724"/>
    <property type="match status" value="1"/>
</dbReference>
<dbReference type="InterPro" id="IPR002636">
    <property type="entry name" value="DUF29"/>
</dbReference>
<comment type="caution">
    <text evidence="1">The sequence shown here is derived from an EMBL/GenBank/DDBJ whole genome shotgun (WGS) entry which is preliminary data.</text>
</comment>
<dbReference type="OrthoDB" id="5769308at2"/>
<dbReference type="RefSeq" id="WP_124974628.1">
    <property type="nucleotide sequence ID" value="NZ_BDQK01000001.1"/>
</dbReference>
<dbReference type="Proteomes" id="UP000287247">
    <property type="component" value="Unassembled WGS sequence"/>
</dbReference>
<evidence type="ECO:0000313" key="2">
    <source>
        <dbReference type="Proteomes" id="UP000287247"/>
    </source>
</evidence>
<keyword evidence="2" id="KW-1185">Reference proteome</keyword>
<evidence type="ECO:0008006" key="3">
    <source>
        <dbReference type="Google" id="ProtNLM"/>
    </source>
</evidence>
<name>A0A401ICX3_APHSA</name>
<reference evidence="2" key="1">
    <citation type="submission" date="2017-05" db="EMBL/GenBank/DDBJ databases">
        <title>Physiological properties and genetic analysis related to exopolysaccharide production of fresh-water unicellular cyanobacterium Aphanothece sacrum, Suizenji Nori, that has been cultured as a food source in Japan.</title>
        <authorList>
            <person name="Kanesaki Y."/>
            <person name="Yoshikawa S."/>
            <person name="Ohki K."/>
        </authorList>
    </citation>
    <scope>NUCLEOTIDE SEQUENCE [LARGE SCALE GENOMIC DNA]</scope>
    <source>
        <strain evidence="2">FPU1</strain>
    </source>
</reference>